<gene>
    <name evidence="1" type="ORF">GTP45_22720</name>
</gene>
<organism evidence="1 2">
    <name type="scientific">Duganella rivi</name>
    <dbReference type="NCBI Taxonomy" id="2666083"/>
    <lineage>
        <taxon>Bacteria</taxon>
        <taxon>Pseudomonadati</taxon>
        <taxon>Pseudomonadota</taxon>
        <taxon>Betaproteobacteria</taxon>
        <taxon>Burkholderiales</taxon>
        <taxon>Oxalobacteraceae</taxon>
        <taxon>Telluria group</taxon>
        <taxon>Duganella</taxon>
    </lineage>
</organism>
<evidence type="ECO:0000313" key="1">
    <source>
        <dbReference type="EMBL" id="MYM69636.1"/>
    </source>
</evidence>
<accession>A0A7X4KCV4</accession>
<comment type="caution">
    <text evidence="1">The sequence shown here is derived from an EMBL/GenBank/DDBJ whole genome shotgun (WGS) entry which is preliminary data.</text>
</comment>
<sequence length="64" mass="7587">MRFDNLTSAEIREICHAVEEDMRNERAGKPRPKRFFDDWPSAQFTSEQIRAALDAAWKETFKIK</sequence>
<protein>
    <submittedName>
        <fullName evidence="1">Uncharacterized protein</fullName>
    </submittedName>
</protein>
<evidence type="ECO:0000313" key="2">
    <source>
        <dbReference type="Proteomes" id="UP000450012"/>
    </source>
</evidence>
<name>A0A7X4KCV4_9BURK</name>
<dbReference type="EMBL" id="WWCK01000006">
    <property type="protein sequence ID" value="MYM69636.1"/>
    <property type="molecule type" value="Genomic_DNA"/>
</dbReference>
<reference evidence="1 2" key="1">
    <citation type="submission" date="2019-12" db="EMBL/GenBank/DDBJ databases">
        <title>Novel species isolated from a subtropical stream in China.</title>
        <authorList>
            <person name="Lu H."/>
        </authorList>
    </citation>
    <scope>NUCLEOTIDE SEQUENCE [LARGE SCALE GENOMIC DNA]</scope>
    <source>
        <strain evidence="1 2">FT55W</strain>
    </source>
</reference>
<dbReference type="Proteomes" id="UP000450012">
    <property type="component" value="Unassembled WGS sequence"/>
</dbReference>
<keyword evidence="2" id="KW-1185">Reference proteome</keyword>
<dbReference type="RefSeq" id="WP_161016103.1">
    <property type="nucleotide sequence ID" value="NZ_WWCK01000006.1"/>
</dbReference>
<dbReference type="AlphaFoldDB" id="A0A7X4KCV4"/>
<proteinExistence type="predicted"/>